<evidence type="ECO:0000259" key="5">
    <source>
        <dbReference type="PROSITE" id="PS50921"/>
    </source>
</evidence>
<evidence type="ECO:0000313" key="6">
    <source>
        <dbReference type="EMBL" id="MEJ2889707.1"/>
    </source>
</evidence>
<evidence type="ECO:0000256" key="3">
    <source>
        <dbReference type="ARBA" id="ARBA00023015"/>
    </source>
</evidence>
<gene>
    <name evidence="6" type="ORF">WCD41_24810</name>
</gene>
<dbReference type="SUPFAM" id="SSF52172">
    <property type="entry name" value="CheY-like"/>
    <property type="match status" value="1"/>
</dbReference>
<dbReference type="SUPFAM" id="SSF55781">
    <property type="entry name" value="GAF domain-like"/>
    <property type="match status" value="1"/>
</dbReference>
<dbReference type="Pfam" id="PF03861">
    <property type="entry name" value="ANTAR"/>
    <property type="match status" value="1"/>
</dbReference>
<dbReference type="InterPro" id="IPR036388">
    <property type="entry name" value="WH-like_DNA-bd_sf"/>
</dbReference>
<dbReference type="SMART" id="SM01012">
    <property type="entry name" value="ANTAR"/>
    <property type="match status" value="1"/>
</dbReference>
<name>A0ABU8NBD0_9PSEU</name>
<evidence type="ECO:0000256" key="2">
    <source>
        <dbReference type="ARBA" id="ARBA00022777"/>
    </source>
</evidence>
<proteinExistence type="predicted"/>
<dbReference type="PIRSF" id="PIRSF036625">
    <property type="entry name" value="GAF_ANTAR"/>
    <property type="match status" value="1"/>
</dbReference>
<dbReference type="InterPro" id="IPR005561">
    <property type="entry name" value="ANTAR"/>
</dbReference>
<reference evidence="6 7" key="1">
    <citation type="submission" date="2024-03" db="EMBL/GenBank/DDBJ databases">
        <title>Actinomycetospora sp. OC33-EN06, a novel actinomycete isolated from wild orchid (Aerides multiflora).</title>
        <authorList>
            <person name="Suriyachadkun C."/>
        </authorList>
    </citation>
    <scope>NUCLEOTIDE SEQUENCE [LARGE SCALE GENOMIC DNA]</scope>
    <source>
        <strain evidence="6 7">OC33-EN06</strain>
    </source>
</reference>
<dbReference type="InterPro" id="IPR011006">
    <property type="entry name" value="CheY-like_superfamily"/>
</dbReference>
<evidence type="ECO:0000256" key="1">
    <source>
        <dbReference type="ARBA" id="ARBA00022679"/>
    </source>
</evidence>
<dbReference type="InterPro" id="IPR012074">
    <property type="entry name" value="GAF_ANTAR"/>
</dbReference>
<accession>A0ABU8NBD0</accession>
<dbReference type="Proteomes" id="UP001370100">
    <property type="component" value="Unassembled WGS sequence"/>
</dbReference>
<comment type="caution">
    <text evidence="6">The sequence shown here is derived from an EMBL/GenBank/DDBJ whole genome shotgun (WGS) entry which is preliminary data.</text>
</comment>
<dbReference type="PROSITE" id="PS50921">
    <property type="entry name" value="ANTAR"/>
    <property type="match status" value="1"/>
</dbReference>
<dbReference type="RefSeq" id="WP_337717548.1">
    <property type="nucleotide sequence ID" value="NZ_JBBEGL010000008.1"/>
</dbReference>
<keyword evidence="1" id="KW-0808">Transferase</keyword>
<sequence>MLLDALRSAAHDLIDRRNFRDLDLLLSRIVLTAVETVPGADAGGISTTTDGLLGSQNPTSGVISKLDQLQSELREGPCISAIDQLPSDGLVIVDDLAGDDAARWPRFAPQAVEQGYRSMVSVQLTREPNLRAALNLYAAEPEAFDADARLTAALFGLQAAALLFGADTARHLQHAVDSRDVIGQAKGILMERFTVTGDQAFQMMVTSSQETNIKLVEVASWLVGEADQRQPPRGHHHGL</sequence>
<protein>
    <submittedName>
        <fullName evidence="6">GAF and ANTAR domain-containing protein</fullName>
    </submittedName>
</protein>
<organism evidence="6 7">
    <name type="scientific">Actinomycetospora aeridis</name>
    <dbReference type="NCBI Taxonomy" id="3129231"/>
    <lineage>
        <taxon>Bacteria</taxon>
        <taxon>Bacillati</taxon>
        <taxon>Actinomycetota</taxon>
        <taxon>Actinomycetes</taxon>
        <taxon>Pseudonocardiales</taxon>
        <taxon>Pseudonocardiaceae</taxon>
        <taxon>Actinomycetospora</taxon>
    </lineage>
</organism>
<keyword evidence="3" id="KW-0805">Transcription regulation</keyword>
<evidence type="ECO:0000313" key="7">
    <source>
        <dbReference type="Proteomes" id="UP001370100"/>
    </source>
</evidence>
<dbReference type="Gene3D" id="3.30.450.40">
    <property type="match status" value="1"/>
</dbReference>
<feature type="domain" description="ANTAR" evidence="5">
    <location>
        <begin position="162"/>
        <end position="223"/>
    </location>
</feature>
<dbReference type="InterPro" id="IPR003018">
    <property type="entry name" value="GAF"/>
</dbReference>
<dbReference type="InterPro" id="IPR029016">
    <property type="entry name" value="GAF-like_dom_sf"/>
</dbReference>
<keyword evidence="4" id="KW-0804">Transcription</keyword>
<dbReference type="Pfam" id="PF13185">
    <property type="entry name" value="GAF_2"/>
    <property type="match status" value="1"/>
</dbReference>
<keyword evidence="7" id="KW-1185">Reference proteome</keyword>
<keyword evidence="2" id="KW-0418">Kinase</keyword>
<evidence type="ECO:0000256" key="4">
    <source>
        <dbReference type="ARBA" id="ARBA00023163"/>
    </source>
</evidence>
<dbReference type="Gene3D" id="1.10.10.10">
    <property type="entry name" value="Winged helix-like DNA-binding domain superfamily/Winged helix DNA-binding domain"/>
    <property type="match status" value="1"/>
</dbReference>
<dbReference type="EMBL" id="JBBEGL010000008">
    <property type="protein sequence ID" value="MEJ2889707.1"/>
    <property type="molecule type" value="Genomic_DNA"/>
</dbReference>